<evidence type="ECO:0000256" key="2">
    <source>
        <dbReference type="ARBA" id="ARBA00022898"/>
    </source>
</evidence>
<evidence type="ECO:0000256" key="3">
    <source>
        <dbReference type="ARBA" id="ARBA00023015"/>
    </source>
</evidence>
<dbReference type="RefSeq" id="WP_229383576.1">
    <property type="nucleotide sequence ID" value="NZ_JAGTTN010000001.1"/>
</dbReference>
<dbReference type="SUPFAM" id="SSF46785">
    <property type="entry name" value="Winged helix' DNA-binding domain"/>
    <property type="match status" value="1"/>
</dbReference>
<dbReference type="Proteomes" id="UP001139354">
    <property type="component" value="Unassembled WGS sequence"/>
</dbReference>
<evidence type="ECO:0000256" key="4">
    <source>
        <dbReference type="ARBA" id="ARBA00023125"/>
    </source>
</evidence>
<keyword evidence="2" id="KW-0663">Pyridoxal phosphate</keyword>
<keyword evidence="5" id="KW-0804">Transcription</keyword>
<name>A0A9X1LTK5_9MICO</name>
<evidence type="ECO:0000256" key="1">
    <source>
        <dbReference type="ARBA" id="ARBA00005384"/>
    </source>
</evidence>
<evidence type="ECO:0000313" key="9">
    <source>
        <dbReference type="Proteomes" id="UP001139354"/>
    </source>
</evidence>
<dbReference type="PANTHER" id="PTHR46577:SF1">
    <property type="entry name" value="HTH-TYPE TRANSCRIPTIONAL REGULATORY PROTEIN GABR"/>
    <property type="match status" value="1"/>
</dbReference>
<protein>
    <submittedName>
        <fullName evidence="8">PLP-dependent aminotransferase family protein</fullName>
    </submittedName>
</protein>
<dbReference type="SUPFAM" id="SSF53383">
    <property type="entry name" value="PLP-dependent transferases"/>
    <property type="match status" value="1"/>
</dbReference>
<dbReference type="Gene3D" id="3.40.640.10">
    <property type="entry name" value="Type I PLP-dependent aspartate aminotransferase-like (Major domain)"/>
    <property type="match status" value="1"/>
</dbReference>
<dbReference type="Pfam" id="PF00392">
    <property type="entry name" value="GntR"/>
    <property type="match status" value="1"/>
</dbReference>
<feature type="region of interest" description="Disordered" evidence="6">
    <location>
        <begin position="1"/>
        <end position="25"/>
    </location>
</feature>
<evidence type="ECO:0000256" key="6">
    <source>
        <dbReference type="SAM" id="MobiDB-lite"/>
    </source>
</evidence>
<gene>
    <name evidence="8" type="ORF">KEC57_05845</name>
</gene>
<dbReference type="InterPro" id="IPR000524">
    <property type="entry name" value="Tscrpt_reg_HTH_GntR"/>
</dbReference>
<accession>A0A9X1LTK5</accession>
<keyword evidence="3" id="KW-0805">Transcription regulation</keyword>
<keyword evidence="8" id="KW-0032">Aminotransferase</keyword>
<dbReference type="InterPro" id="IPR015421">
    <property type="entry name" value="PyrdxlP-dep_Trfase_major"/>
</dbReference>
<dbReference type="CDD" id="cd07377">
    <property type="entry name" value="WHTH_GntR"/>
    <property type="match status" value="1"/>
</dbReference>
<dbReference type="InterPro" id="IPR015424">
    <property type="entry name" value="PyrdxlP-dep_Trfase"/>
</dbReference>
<reference evidence="8" key="1">
    <citation type="submission" date="2021-04" db="EMBL/GenBank/DDBJ databases">
        <title>Microbacterium tenobrionis sp. nov. and Microbacterium allomyrinae sp. nov., isolated from larvae of Tenobrio molitor and Allomyrina dichotoma, respectively.</title>
        <authorList>
            <person name="Lee S.D."/>
        </authorList>
    </citation>
    <scope>NUCLEOTIDE SEQUENCE</scope>
    <source>
        <strain evidence="8">BWT-G7</strain>
    </source>
</reference>
<keyword evidence="9" id="KW-1185">Reference proteome</keyword>
<dbReference type="AlphaFoldDB" id="A0A9X1LTK5"/>
<feature type="compositionally biased region" description="Basic and acidic residues" evidence="6">
    <location>
        <begin position="1"/>
        <end position="16"/>
    </location>
</feature>
<dbReference type="InterPro" id="IPR015422">
    <property type="entry name" value="PyrdxlP-dep_Trfase_small"/>
</dbReference>
<sequence>MTTFERANEWPVDHHAAHSGPVSRAGTVDAARLATRLGRWAQGEGTLAARLARAISALIAGGELRPGDRLPAERTLAGTIAVSRGTVVAAYGLLDDDELVERRQGSGTRVAGHVAAAPAHDRVARGETLFSALPSAIDLLRAVPAIPERASEIVRAHSPVFDPVGMSETDPAGLPVLRRRIATLFDEEGTPATAAQILVTHGAQQAISLVIDDMIGPGDLVLTESVTWPGLADSVRRRGGRLHGVTMGPDGLDIDELEAAIVALRPVLVAVNPHHHNPTGTRTPHAARQRIADLSAEYGVPVLEDRALAHVSFDGVVPPTLAALRPDAPIIVIDSLSKWSWSGLRIGWLRADPVQVRRLRSIRQLVDQSTSVPAQLLALDLLDDARRLRRDVSETHAAAATRMLAEMAEHLPDWRVVPPRGGLTAWAELPIGSASAFARVAAMRGVAVAGSAEFTASVAYDDHIRMPYTAPEAVLSEGLRRLGDAWAEYRAGL</sequence>
<keyword evidence="4" id="KW-0238">DNA-binding</keyword>
<dbReference type="EMBL" id="JAGTTN010000001">
    <property type="protein sequence ID" value="MCC2031705.1"/>
    <property type="molecule type" value="Genomic_DNA"/>
</dbReference>
<proteinExistence type="inferred from homology"/>
<dbReference type="SMART" id="SM00345">
    <property type="entry name" value="HTH_GNTR"/>
    <property type="match status" value="1"/>
</dbReference>
<dbReference type="InterPro" id="IPR004839">
    <property type="entry name" value="Aminotransferase_I/II_large"/>
</dbReference>
<dbReference type="GO" id="GO:0008483">
    <property type="term" value="F:transaminase activity"/>
    <property type="evidence" value="ECO:0007669"/>
    <property type="project" value="UniProtKB-KW"/>
</dbReference>
<keyword evidence="8" id="KW-0808">Transferase</keyword>
<organism evidence="8 9">
    <name type="scientific">Microbacterium allomyrinae</name>
    <dbReference type="NCBI Taxonomy" id="2830666"/>
    <lineage>
        <taxon>Bacteria</taxon>
        <taxon>Bacillati</taxon>
        <taxon>Actinomycetota</taxon>
        <taxon>Actinomycetes</taxon>
        <taxon>Micrococcales</taxon>
        <taxon>Microbacteriaceae</taxon>
        <taxon>Microbacterium</taxon>
    </lineage>
</organism>
<dbReference type="Pfam" id="PF00155">
    <property type="entry name" value="Aminotran_1_2"/>
    <property type="match status" value="1"/>
</dbReference>
<dbReference type="CDD" id="cd00609">
    <property type="entry name" value="AAT_like"/>
    <property type="match status" value="1"/>
</dbReference>
<dbReference type="GO" id="GO:0003700">
    <property type="term" value="F:DNA-binding transcription factor activity"/>
    <property type="evidence" value="ECO:0007669"/>
    <property type="project" value="InterPro"/>
</dbReference>
<comment type="similarity">
    <text evidence="1">In the C-terminal section; belongs to the class-I pyridoxal-phosphate-dependent aminotransferase family.</text>
</comment>
<dbReference type="InterPro" id="IPR051446">
    <property type="entry name" value="HTH_trans_reg/aminotransferase"/>
</dbReference>
<comment type="caution">
    <text evidence="8">The sequence shown here is derived from an EMBL/GenBank/DDBJ whole genome shotgun (WGS) entry which is preliminary data.</text>
</comment>
<dbReference type="PROSITE" id="PS50949">
    <property type="entry name" value="HTH_GNTR"/>
    <property type="match status" value="1"/>
</dbReference>
<feature type="domain" description="HTH gntR-type" evidence="7">
    <location>
        <begin position="45"/>
        <end position="113"/>
    </location>
</feature>
<dbReference type="InterPro" id="IPR036388">
    <property type="entry name" value="WH-like_DNA-bd_sf"/>
</dbReference>
<dbReference type="Gene3D" id="1.10.10.10">
    <property type="entry name" value="Winged helix-like DNA-binding domain superfamily/Winged helix DNA-binding domain"/>
    <property type="match status" value="1"/>
</dbReference>
<evidence type="ECO:0000313" key="8">
    <source>
        <dbReference type="EMBL" id="MCC2031705.1"/>
    </source>
</evidence>
<dbReference type="GO" id="GO:0030170">
    <property type="term" value="F:pyridoxal phosphate binding"/>
    <property type="evidence" value="ECO:0007669"/>
    <property type="project" value="InterPro"/>
</dbReference>
<dbReference type="PANTHER" id="PTHR46577">
    <property type="entry name" value="HTH-TYPE TRANSCRIPTIONAL REGULATORY PROTEIN GABR"/>
    <property type="match status" value="1"/>
</dbReference>
<evidence type="ECO:0000256" key="5">
    <source>
        <dbReference type="ARBA" id="ARBA00023163"/>
    </source>
</evidence>
<dbReference type="Gene3D" id="3.90.1150.10">
    <property type="entry name" value="Aspartate Aminotransferase, domain 1"/>
    <property type="match status" value="1"/>
</dbReference>
<dbReference type="GO" id="GO:0003677">
    <property type="term" value="F:DNA binding"/>
    <property type="evidence" value="ECO:0007669"/>
    <property type="project" value="UniProtKB-KW"/>
</dbReference>
<dbReference type="InterPro" id="IPR036390">
    <property type="entry name" value="WH_DNA-bd_sf"/>
</dbReference>
<evidence type="ECO:0000259" key="7">
    <source>
        <dbReference type="PROSITE" id="PS50949"/>
    </source>
</evidence>